<evidence type="ECO:0000313" key="1">
    <source>
        <dbReference type="EMBL" id="MBF5027671.1"/>
    </source>
</evidence>
<dbReference type="RefSeq" id="WP_194739599.1">
    <property type="nucleotide sequence ID" value="NZ_JADKYY010000009.1"/>
</dbReference>
<gene>
    <name evidence="1" type="ORF">IC612_07655</name>
</gene>
<keyword evidence="2" id="KW-1185">Reference proteome</keyword>
<organism evidence="1 2">
    <name type="scientific">Planobacterium oryzisoli</name>
    <dbReference type="NCBI Taxonomy" id="2771435"/>
    <lineage>
        <taxon>Bacteria</taxon>
        <taxon>Pseudomonadati</taxon>
        <taxon>Bacteroidota</taxon>
        <taxon>Flavobacteriia</taxon>
        <taxon>Flavobacteriales</taxon>
        <taxon>Weeksellaceae</taxon>
        <taxon>Chryseobacterium group</taxon>
        <taxon>Chryseobacterium</taxon>
    </lineage>
</organism>
<proteinExistence type="predicted"/>
<sequence>MKTKKLFLDTESDEIIELGLLRLVKDLVDYEFFFALNKVNGNIFYRTDDLVRKAEYYHYNHHCFEAYHQETRSCFQFISNRSNLSTKQREITELFTMEQPSSLLLPEHPEVDYIIKSSDPYPDFSLILWPENLVFQTQPFSLSSSEELYHLISYYE</sequence>
<dbReference type="InterPro" id="IPR047690">
    <property type="entry name" value="IPExxxVDY_fam"/>
</dbReference>
<protein>
    <submittedName>
        <fullName evidence="1">IPExxxVDY family protein</fullName>
    </submittedName>
</protein>
<dbReference type="EMBL" id="JADKYY010000009">
    <property type="protein sequence ID" value="MBF5027671.1"/>
    <property type="molecule type" value="Genomic_DNA"/>
</dbReference>
<comment type="caution">
    <text evidence="1">The sequence shown here is derived from an EMBL/GenBank/DDBJ whole genome shotgun (WGS) entry which is preliminary data.</text>
</comment>
<dbReference type="Proteomes" id="UP000694480">
    <property type="component" value="Unassembled WGS sequence"/>
</dbReference>
<reference evidence="1" key="1">
    <citation type="submission" date="2020-11" db="EMBL/GenBank/DDBJ databases">
        <title>Genome seq and assembly of Planobacterium sp.</title>
        <authorList>
            <person name="Chhetri G."/>
        </authorList>
    </citation>
    <scope>NUCLEOTIDE SEQUENCE</scope>
    <source>
        <strain evidence="1">GCR5</strain>
    </source>
</reference>
<evidence type="ECO:0000313" key="2">
    <source>
        <dbReference type="Proteomes" id="UP000694480"/>
    </source>
</evidence>
<dbReference type="AlphaFoldDB" id="A0A930YWP9"/>
<name>A0A930YWP9_9FLAO</name>
<dbReference type="NCBIfam" id="NF033205">
    <property type="entry name" value="IPExxxVDY"/>
    <property type="match status" value="1"/>
</dbReference>
<accession>A0A930YWP9</accession>